<dbReference type="InterPro" id="IPR036291">
    <property type="entry name" value="NAD(P)-bd_dom_sf"/>
</dbReference>
<gene>
    <name evidence="1" type="ORF">DSM5745_10431</name>
</gene>
<dbReference type="OrthoDB" id="5399006at2759"/>
<dbReference type="EMBL" id="PVWQ01000016">
    <property type="protein sequence ID" value="RDW61759.1"/>
    <property type="molecule type" value="Genomic_DNA"/>
</dbReference>
<dbReference type="Pfam" id="PF00106">
    <property type="entry name" value="adh_short"/>
    <property type="match status" value="1"/>
</dbReference>
<evidence type="ECO:0000313" key="1">
    <source>
        <dbReference type="EMBL" id="RDW61759.1"/>
    </source>
</evidence>
<sequence length="243" mass="25913">MATKPFAIVAGVGPGTGASIARKFTQAYSVVVLARNPSNYNSVVNEINSSGGQALGISADVSDSASVKTAFEKIAQQHKDTPLAAAVFNSGGGFVRKPFLELTEEEFANGFKSQGIGAFNFAKSTLPLLQKATGLQYPPTLIFTGATASVKGSANFSAFASGKFALRALAQSLAREFGPKGVHVSHVIIDGVIDIPRTKEWANEHPDGKLDPDAIADAYWHLHTQPRTTFGFELDLRPYVEKW</sequence>
<name>A0A3D8QJ02_9EURO</name>
<dbReference type="GeneID" id="38120801"/>
<dbReference type="AlphaFoldDB" id="A0A3D8QJ02"/>
<dbReference type="PANTHER" id="PTHR43431:SF7">
    <property type="entry name" value="OXIDOREDUCTASE, SHORT CHAIN DEHYDROGENASE_REDUCTASE FAMILY (AFU_ORTHOLOGUE AFUA_5G14000)"/>
    <property type="match status" value="1"/>
</dbReference>
<evidence type="ECO:0008006" key="3">
    <source>
        <dbReference type="Google" id="ProtNLM"/>
    </source>
</evidence>
<dbReference type="InterPro" id="IPR002347">
    <property type="entry name" value="SDR_fam"/>
</dbReference>
<dbReference type="Proteomes" id="UP000256690">
    <property type="component" value="Unassembled WGS sequence"/>
</dbReference>
<accession>A0A3D8QJ02</accession>
<dbReference type="PANTHER" id="PTHR43431">
    <property type="entry name" value="OXIDOREDUCTASE, SHORT CHAIN DEHYDROGENASE/REDUCTASE FAMILY (AFU_ORTHOLOGUE AFUA_5G14000)"/>
    <property type="match status" value="1"/>
</dbReference>
<dbReference type="STRING" id="1810919.A0A3D8QJ02"/>
<dbReference type="RefSeq" id="XP_026598890.1">
    <property type="nucleotide sequence ID" value="XM_026752447.1"/>
</dbReference>
<protein>
    <recommendedName>
        <fullName evidence="3">Oxidoreductase</fullName>
    </recommendedName>
</protein>
<evidence type="ECO:0000313" key="2">
    <source>
        <dbReference type="Proteomes" id="UP000256690"/>
    </source>
</evidence>
<proteinExistence type="predicted"/>
<dbReference type="Gene3D" id="3.40.50.720">
    <property type="entry name" value="NAD(P)-binding Rossmann-like Domain"/>
    <property type="match status" value="1"/>
</dbReference>
<reference evidence="1 2" key="1">
    <citation type="journal article" date="2018" name="IMA Fungus">
        <title>IMA Genome-F 9: Draft genome sequence of Annulohypoxylon stygium, Aspergillus mulundensis, Berkeleyomyces basicola (syn. Thielaviopsis basicola), Ceratocystis smalleyi, two Cercospora beticola strains, Coleophoma cylindrospora, Fusarium fracticaudum, Phialophora cf. hyalina, and Morchella septimelata.</title>
        <authorList>
            <person name="Wingfield B.D."/>
            <person name="Bills G.F."/>
            <person name="Dong Y."/>
            <person name="Huang W."/>
            <person name="Nel W.J."/>
            <person name="Swalarsk-Parry B.S."/>
            <person name="Vaghefi N."/>
            <person name="Wilken P.M."/>
            <person name="An Z."/>
            <person name="de Beer Z.W."/>
            <person name="De Vos L."/>
            <person name="Chen L."/>
            <person name="Duong T.A."/>
            <person name="Gao Y."/>
            <person name="Hammerbacher A."/>
            <person name="Kikkert J.R."/>
            <person name="Li Y."/>
            <person name="Li H."/>
            <person name="Li K."/>
            <person name="Li Q."/>
            <person name="Liu X."/>
            <person name="Ma X."/>
            <person name="Naidoo K."/>
            <person name="Pethybridge S.J."/>
            <person name="Sun J."/>
            <person name="Steenkamp E.T."/>
            <person name="van der Nest M.A."/>
            <person name="van Wyk S."/>
            <person name="Wingfield M.J."/>
            <person name="Xiong C."/>
            <person name="Yue Q."/>
            <person name="Zhang X."/>
        </authorList>
    </citation>
    <scope>NUCLEOTIDE SEQUENCE [LARGE SCALE GENOMIC DNA]</scope>
    <source>
        <strain evidence="1 2">DSM 5745</strain>
    </source>
</reference>
<keyword evidence="2" id="KW-1185">Reference proteome</keyword>
<comment type="caution">
    <text evidence="1">The sequence shown here is derived from an EMBL/GenBank/DDBJ whole genome shotgun (WGS) entry which is preliminary data.</text>
</comment>
<organism evidence="1 2">
    <name type="scientific">Aspergillus mulundensis</name>
    <dbReference type="NCBI Taxonomy" id="1810919"/>
    <lineage>
        <taxon>Eukaryota</taxon>
        <taxon>Fungi</taxon>
        <taxon>Dikarya</taxon>
        <taxon>Ascomycota</taxon>
        <taxon>Pezizomycotina</taxon>
        <taxon>Eurotiomycetes</taxon>
        <taxon>Eurotiomycetidae</taxon>
        <taxon>Eurotiales</taxon>
        <taxon>Aspergillaceae</taxon>
        <taxon>Aspergillus</taxon>
        <taxon>Aspergillus subgen. Nidulantes</taxon>
    </lineage>
</organism>
<dbReference type="SUPFAM" id="SSF51735">
    <property type="entry name" value="NAD(P)-binding Rossmann-fold domains"/>
    <property type="match status" value="1"/>
</dbReference>